<dbReference type="Proteomes" id="UP000220797">
    <property type="component" value="Unassembled WGS sequence"/>
</dbReference>
<dbReference type="EMBL" id="CVMV01000032">
    <property type="protein sequence ID" value="CRG94814.1"/>
    <property type="molecule type" value="Genomic_DNA"/>
</dbReference>
<organism evidence="2 3">
    <name type="scientific">Plasmodium gallinaceum</name>
    <dbReference type="NCBI Taxonomy" id="5849"/>
    <lineage>
        <taxon>Eukaryota</taxon>
        <taxon>Sar</taxon>
        <taxon>Alveolata</taxon>
        <taxon>Apicomplexa</taxon>
        <taxon>Aconoidasida</taxon>
        <taxon>Haemosporida</taxon>
        <taxon>Plasmodiidae</taxon>
        <taxon>Plasmodium</taxon>
        <taxon>Plasmodium (Haemamoeba)</taxon>
    </lineage>
</organism>
<feature type="signal peptide" evidence="1">
    <location>
        <begin position="1"/>
        <end position="24"/>
    </location>
</feature>
<evidence type="ECO:0000256" key="1">
    <source>
        <dbReference type="SAM" id="SignalP"/>
    </source>
</evidence>
<evidence type="ECO:0000313" key="2">
    <source>
        <dbReference type="EMBL" id="CRG94814.1"/>
    </source>
</evidence>
<dbReference type="AlphaFoldDB" id="A0A1J1GU22"/>
<evidence type="ECO:0000313" key="3">
    <source>
        <dbReference type="Proteomes" id="UP000220797"/>
    </source>
</evidence>
<name>A0A1J1GU22_PLAGA</name>
<reference evidence="2" key="1">
    <citation type="submission" date="2015-04" db="EMBL/GenBank/DDBJ databases">
        <authorList>
            <consortium name="Pathogen Informatics"/>
        </authorList>
    </citation>
    <scope>NUCLEOTIDE SEQUENCE [LARGE SCALE GENOMIC DNA]</scope>
    <source>
        <strain evidence="2">8A</strain>
    </source>
</reference>
<sequence>MNTAKLFCLFFLLMLINVIKDTKCSDEKEKFSQNISFLQSKIKNGEKNMPGIFDLFSVKPNSAQPNFNFFLEENRNFWLRRTLNDEKNRNIRRNFADFQELRQNDLLRFEELMIIQNEQINIIKNIIYSI</sequence>
<evidence type="ECO:0008006" key="4">
    <source>
        <dbReference type="Google" id="ProtNLM"/>
    </source>
</evidence>
<gene>
    <name evidence="2" type="ORF">PGAL8A_00221100</name>
</gene>
<dbReference type="GeneID" id="39730738"/>
<comment type="caution">
    <text evidence="2">The sequence shown here is derived from an EMBL/GenBank/DDBJ whole genome shotgun (WGS) entry which is preliminary data.</text>
</comment>
<proteinExistence type="predicted"/>
<keyword evidence="3" id="KW-1185">Reference proteome</keyword>
<accession>A0A1J1GU22</accession>
<feature type="chain" id="PRO_5012453008" description="Fam-b protein" evidence="1">
    <location>
        <begin position="25"/>
        <end position="130"/>
    </location>
</feature>
<protein>
    <recommendedName>
        <fullName evidence="4">Fam-b protein</fullName>
    </recommendedName>
</protein>
<dbReference type="VEuPathDB" id="PlasmoDB:PGAL8A_00221100"/>
<dbReference type="RefSeq" id="XP_028527629.1">
    <property type="nucleotide sequence ID" value="XM_028670925.1"/>
</dbReference>
<keyword evidence="1" id="KW-0732">Signal</keyword>
<dbReference type="OrthoDB" id="391976at2759"/>